<organism evidence="6 7">
    <name type="scientific">Hyphobacterium lacteum</name>
    <dbReference type="NCBI Taxonomy" id="3116575"/>
    <lineage>
        <taxon>Bacteria</taxon>
        <taxon>Pseudomonadati</taxon>
        <taxon>Pseudomonadota</taxon>
        <taxon>Alphaproteobacteria</taxon>
        <taxon>Maricaulales</taxon>
        <taxon>Maricaulaceae</taxon>
        <taxon>Hyphobacterium</taxon>
    </lineage>
</organism>
<dbReference type="InterPro" id="IPR000847">
    <property type="entry name" value="LysR_HTH_N"/>
</dbReference>
<dbReference type="CDD" id="cd08422">
    <property type="entry name" value="PBP2_CrgA_like"/>
    <property type="match status" value="1"/>
</dbReference>
<evidence type="ECO:0000256" key="3">
    <source>
        <dbReference type="ARBA" id="ARBA00023125"/>
    </source>
</evidence>
<dbReference type="Proteomes" id="UP001354971">
    <property type="component" value="Unassembled WGS sequence"/>
</dbReference>
<proteinExistence type="inferred from homology"/>
<sequence>MDLNDYFYFVHVVEKRGFAPAGRALDVPKSRLSRHVRQLEDRLGTRLIQRTSRQFTVTDAGEAFYRHARAALDEVEAAEASVLRQTKMLSGSVRLSCSVGVAQFAVREAVSTFLGRNPDVKIIQQVTNQTVDLIESGVDMAIRGHTGPLPDSSLIQSRLTPVEWHLFAGHRYLKKHGVPASPQDLENHAGLKLGWRPEYGHWILRGQDETTVSVPFEPRLCSDDMVTLKEVAADGMGIVALPAYVCRPDVERGRLMRVLPNWTAGDAQLSLLMPSRRGLPPAVEAFAGFLREAVPVICAA</sequence>
<dbReference type="Gene3D" id="3.40.190.290">
    <property type="match status" value="1"/>
</dbReference>
<evidence type="ECO:0000256" key="4">
    <source>
        <dbReference type="ARBA" id="ARBA00023163"/>
    </source>
</evidence>
<dbReference type="InterPro" id="IPR036388">
    <property type="entry name" value="WH-like_DNA-bd_sf"/>
</dbReference>
<comment type="similarity">
    <text evidence="1">Belongs to the LysR transcriptional regulatory family.</text>
</comment>
<dbReference type="Gene3D" id="1.10.10.10">
    <property type="entry name" value="Winged helix-like DNA-binding domain superfamily/Winged helix DNA-binding domain"/>
    <property type="match status" value="1"/>
</dbReference>
<dbReference type="SUPFAM" id="SSF53850">
    <property type="entry name" value="Periplasmic binding protein-like II"/>
    <property type="match status" value="1"/>
</dbReference>
<name>A0ABU7LP15_9PROT</name>
<evidence type="ECO:0000256" key="2">
    <source>
        <dbReference type="ARBA" id="ARBA00023015"/>
    </source>
</evidence>
<evidence type="ECO:0000313" key="7">
    <source>
        <dbReference type="Proteomes" id="UP001354971"/>
    </source>
</evidence>
<dbReference type="InterPro" id="IPR036390">
    <property type="entry name" value="WH_DNA-bd_sf"/>
</dbReference>
<comment type="caution">
    <text evidence="6">The sequence shown here is derived from an EMBL/GenBank/DDBJ whole genome shotgun (WGS) entry which is preliminary data.</text>
</comment>
<protein>
    <submittedName>
        <fullName evidence="6">LysR substrate-binding domain-containing protein</fullName>
    </submittedName>
</protein>
<keyword evidence="3" id="KW-0238">DNA-binding</keyword>
<dbReference type="InterPro" id="IPR005119">
    <property type="entry name" value="LysR_subst-bd"/>
</dbReference>
<evidence type="ECO:0000259" key="5">
    <source>
        <dbReference type="PROSITE" id="PS50931"/>
    </source>
</evidence>
<dbReference type="EMBL" id="JAZDRP010000002">
    <property type="protein sequence ID" value="MEE2525637.1"/>
    <property type="molecule type" value="Genomic_DNA"/>
</dbReference>
<feature type="domain" description="HTH lysR-type" evidence="5">
    <location>
        <begin position="1"/>
        <end position="58"/>
    </location>
</feature>
<dbReference type="Pfam" id="PF03466">
    <property type="entry name" value="LysR_substrate"/>
    <property type="match status" value="1"/>
</dbReference>
<keyword evidence="7" id="KW-1185">Reference proteome</keyword>
<keyword evidence="4" id="KW-0804">Transcription</keyword>
<dbReference type="PANTHER" id="PTHR30537">
    <property type="entry name" value="HTH-TYPE TRANSCRIPTIONAL REGULATOR"/>
    <property type="match status" value="1"/>
</dbReference>
<gene>
    <name evidence="6" type="ORF">V0U79_04605</name>
</gene>
<dbReference type="Pfam" id="PF00126">
    <property type="entry name" value="HTH_1"/>
    <property type="match status" value="1"/>
</dbReference>
<dbReference type="SUPFAM" id="SSF46785">
    <property type="entry name" value="Winged helix' DNA-binding domain"/>
    <property type="match status" value="1"/>
</dbReference>
<accession>A0ABU7LP15</accession>
<reference evidence="6 7" key="1">
    <citation type="submission" date="2024-01" db="EMBL/GenBank/DDBJ databases">
        <title>Hyphobacterium bacterium isolated from marine sediment.</title>
        <authorList>
            <person name="Zhao S."/>
        </authorList>
    </citation>
    <scope>NUCLEOTIDE SEQUENCE [LARGE SCALE GENOMIC DNA]</scope>
    <source>
        <strain evidence="7">HN65</strain>
    </source>
</reference>
<dbReference type="PANTHER" id="PTHR30537:SF31">
    <property type="entry name" value="TRANSCRIPTIONAL REGULATOR, LYSR FAMILY"/>
    <property type="match status" value="1"/>
</dbReference>
<dbReference type="PROSITE" id="PS50931">
    <property type="entry name" value="HTH_LYSR"/>
    <property type="match status" value="1"/>
</dbReference>
<evidence type="ECO:0000256" key="1">
    <source>
        <dbReference type="ARBA" id="ARBA00009437"/>
    </source>
</evidence>
<dbReference type="RefSeq" id="WP_330198296.1">
    <property type="nucleotide sequence ID" value="NZ_JAZDRP010000002.1"/>
</dbReference>
<keyword evidence="2" id="KW-0805">Transcription regulation</keyword>
<dbReference type="InterPro" id="IPR058163">
    <property type="entry name" value="LysR-type_TF_proteobact-type"/>
</dbReference>
<evidence type="ECO:0000313" key="6">
    <source>
        <dbReference type="EMBL" id="MEE2525637.1"/>
    </source>
</evidence>